<evidence type="ECO:0000256" key="6">
    <source>
        <dbReference type="ARBA" id="ARBA00022989"/>
    </source>
</evidence>
<dbReference type="eggNOG" id="KOG0857">
    <property type="taxonomic scope" value="Eukaryota"/>
</dbReference>
<keyword evidence="11" id="KW-0808">Transferase</keyword>
<evidence type="ECO:0000313" key="13">
    <source>
        <dbReference type="WBParaSite" id="BXY_0336700.1"/>
    </source>
</evidence>
<evidence type="ECO:0000256" key="9">
    <source>
        <dbReference type="ARBA" id="ARBA00023572"/>
    </source>
</evidence>
<dbReference type="SUPFAM" id="SSF54686">
    <property type="entry name" value="Ribosomal protein L16p/L10e"/>
    <property type="match status" value="1"/>
</dbReference>
<comment type="similarity">
    <text evidence="11">Belongs to the class VI-like SAM-binding methyltransferase superfamily. Isoprenylcysteine carboxyl methyltransferase family.</text>
</comment>
<comment type="subunit">
    <text evidence="10">Component of the large ribosomal subunit. Mature ribosomes consist of a small (40S) and a large (60S) subunit. The 40S subunit contains about 33 different proteins and 1 molecule of RNA (18S). The 60S subunit contains about 49 different proteins and 3 molecules of RNA (28S, 5.8S and 5S).</text>
</comment>
<protein>
    <recommendedName>
        <fullName evidence="11">Protein-S-isoprenylcysteine O-methyltransferase</fullName>
        <ecNumber evidence="11">2.1.1.100</ecNumber>
    </recommendedName>
</protein>
<evidence type="ECO:0000256" key="5">
    <source>
        <dbReference type="ARBA" id="ARBA00022980"/>
    </source>
</evidence>
<dbReference type="Pfam" id="PF04140">
    <property type="entry name" value="ICMT"/>
    <property type="match status" value="1"/>
</dbReference>
<dbReference type="GO" id="GO:0032259">
    <property type="term" value="P:methylation"/>
    <property type="evidence" value="ECO:0007669"/>
    <property type="project" value="UniProtKB-KW"/>
</dbReference>
<dbReference type="PROSITE" id="PS01257">
    <property type="entry name" value="RIBOSOMAL_L10E"/>
    <property type="match status" value="1"/>
</dbReference>
<dbReference type="GO" id="GO:0004671">
    <property type="term" value="F:protein C-terminal S-isoprenylcysteine carboxyl O-methyltransferase activity"/>
    <property type="evidence" value="ECO:0007669"/>
    <property type="project" value="UniProtKB-EC"/>
</dbReference>
<dbReference type="AlphaFoldDB" id="A0A1I7RRM0"/>
<dbReference type="NCBIfam" id="TIGR00279">
    <property type="entry name" value="uL16_euk_arch"/>
    <property type="match status" value="1"/>
</dbReference>
<dbReference type="eggNOG" id="KOG2628">
    <property type="taxonomic scope" value="Eukaryota"/>
</dbReference>
<organism evidence="12 13">
    <name type="scientific">Bursaphelenchus xylophilus</name>
    <name type="common">Pinewood nematode worm</name>
    <name type="synonym">Aphelenchoides xylophilus</name>
    <dbReference type="NCBI Taxonomy" id="6326"/>
    <lineage>
        <taxon>Eukaryota</taxon>
        <taxon>Metazoa</taxon>
        <taxon>Ecdysozoa</taxon>
        <taxon>Nematoda</taxon>
        <taxon>Chromadorea</taxon>
        <taxon>Rhabditida</taxon>
        <taxon>Tylenchina</taxon>
        <taxon>Tylenchomorpha</taxon>
        <taxon>Aphelenchoidea</taxon>
        <taxon>Aphelenchoididae</taxon>
        <taxon>Bursaphelenchus</taxon>
    </lineage>
</organism>
<comment type="subcellular location">
    <subcellularLocation>
        <location evidence="11">Endoplasmic reticulum membrane</location>
        <topology evidence="11">Multi-pass membrane protein</topology>
    </subcellularLocation>
    <subcellularLocation>
        <location evidence="2">Membrane</location>
        <topology evidence="2">Multi-pass membrane protein</topology>
    </subcellularLocation>
</comment>
<dbReference type="GO" id="GO:0005840">
    <property type="term" value="C:ribosome"/>
    <property type="evidence" value="ECO:0007669"/>
    <property type="project" value="UniProtKB-KW"/>
</dbReference>
<dbReference type="CDD" id="cd01433">
    <property type="entry name" value="Ribosomal_L16_L10e"/>
    <property type="match status" value="1"/>
</dbReference>
<keyword evidence="6 11" id="KW-1133">Transmembrane helix</keyword>
<dbReference type="Pfam" id="PF00252">
    <property type="entry name" value="Ribosomal_L16"/>
    <property type="match status" value="1"/>
</dbReference>
<evidence type="ECO:0000256" key="10">
    <source>
        <dbReference type="ARBA" id="ARBA00046571"/>
    </source>
</evidence>
<evidence type="ECO:0000313" key="12">
    <source>
        <dbReference type="Proteomes" id="UP000095284"/>
    </source>
</evidence>
<dbReference type="InterPro" id="IPR018255">
    <property type="entry name" value="Ribosomal_uL16_CS_euk_arc"/>
</dbReference>
<dbReference type="Gene3D" id="1.20.120.1630">
    <property type="match status" value="1"/>
</dbReference>
<dbReference type="PANTHER" id="PTHR11726">
    <property type="entry name" value="60S RIBOSOMAL PROTEIN L10"/>
    <property type="match status" value="1"/>
</dbReference>
<dbReference type="InterPro" id="IPR036920">
    <property type="entry name" value="Ribosomal_uL16_sf"/>
</dbReference>
<name>A0A1I7RRM0_BURXY</name>
<keyword evidence="11" id="KW-0489">Methyltransferase</keyword>
<dbReference type="InterPro" id="IPR047873">
    <property type="entry name" value="Ribosomal_uL16"/>
</dbReference>
<dbReference type="NCBIfam" id="NF003239">
    <property type="entry name" value="PRK04199.1-4"/>
    <property type="match status" value="1"/>
</dbReference>
<comment type="catalytic activity">
    <reaction evidence="1 11">
        <text>[protein]-C-terminal S-[(2E,6E)-farnesyl]-L-cysteine + S-adenosyl-L-methionine = [protein]-C-terminal S-[(2E,6E)-farnesyl]-L-cysteine methyl ester + S-adenosyl-L-homocysteine</text>
        <dbReference type="Rhea" id="RHEA:21672"/>
        <dbReference type="Rhea" id="RHEA-COMP:12125"/>
        <dbReference type="Rhea" id="RHEA-COMP:12126"/>
        <dbReference type="ChEBI" id="CHEBI:57856"/>
        <dbReference type="ChEBI" id="CHEBI:59789"/>
        <dbReference type="ChEBI" id="CHEBI:90510"/>
        <dbReference type="ChEBI" id="CHEBI:90511"/>
        <dbReference type="EC" id="2.1.1.100"/>
    </reaction>
</comment>
<comment type="similarity">
    <text evidence="3">Belongs to the universal ribosomal protein uL16 family.</text>
</comment>
<dbReference type="GO" id="GO:0005789">
    <property type="term" value="C:endoplasmic reticulum membrane"/>
    <property type="evidence" value="ECO:0007669"/>
    <property type="project" value="UniProtKB-SubCell"/>
</dbReference>
<evidence type="ECO:0000256" key="2">
    <source>
        <dbReference type="ARBA" id="ARBA00004141"/>
    </source>
</evidence>
<evidence type="ECO:0000256" key="7">
    <source>
        <dbReference type="ARBA" id="ARBA00023136"/>
    </source>
</evidence>
<keyword evidence="8" id="KW-0687">Ribonucleoprotein</keyword>
<keyword evidence="5" id="KW-0689">Ribosomal protein</keyword>
<dbReference type="InterPro" id="IPR016180">
    <property type="entry name" value="Ribosomal_uL16_dom"/>
</dbReference>
<feature type="transmembrane region" description="Helical" evidence="11">
    <location>
        <begin position="32"/>
        <end position="49"/>
    </location>
</feature>
<reference evidence="13" key="1">
    <citation type="submission" date="2016-11" db="UniProtKB">
        <authorList>
            <consortium name="WormBaseParasite"/>
        </authorList>
    </citation>
    <scope>IDENTIFICATION</scope>
</reference>
<evidence type="ECO:0000256" key="3">
    <source>
        <dbReference type="ARBA" id="ARBA00008931"/>
    </source>
</evidence>
<dbReference type="GO" id="GO:1990904">
    <property type="term" value="C:ribonucleoprotein complex"/>
    <property type="evidence" value="ECO:0007669"/>
    <property type="project" value="UniProtKB-KW"/>
</dbReference>
<keyword evidence="11" id="KW-0256">Endoplasmic reticulum</keyword>
<sequence>MRLTSIGTVKKVDLFWMARVGPWAHIVHDRRLRAAVLAFLPIFLSLLFLERLNSWIFTLAVILVTAVMSYFVTDAHYIQYSGQAFICGLLAGYSICVQLFGTSYTMVFFTRYTLMLTLFHFSEFVFTALTNNENLKVDSFLWNHSLEYWVAAITSWLEFGLESLFVPQLLVNYVSLFGVLICLTGEVIRKLAMWHASTAFTHLIAIRRNKGHNLITNGIYSVVRHPGYLGWFLWSIGTQIILCNPFCLMAYAYVSYRFFDDRIYEEERYLLEFFGKRYRDYKRRVPSGIPGIYGVNMGRRPARCYRYIKNKPYPKSRFCRGVPDAKIRIFDLGRKKATVDEFPSCVHLISNEREHLSSEALEAARICANKYMIKTCGKEGFHMRVRKHPYHVVRINKMLSCAGADRLQTGMRGAFGKPQGLVARVGIGDILLSVRIRDHQVEHALEAFRRAKFKFPGRQYVVVSRKWGFTKFDREDYEQYRKEGRVVPDGVHCKFIREHGPLAEWVNNPI</sequence>
<dbReference type="EC" id="2.1.1.100" evidence="11"/>
<feature type="transmembrane region" description="Helical" evidence="11">
    <location>
        <begin position="84"/>
        <end position="106"/>
    </location>
</feature>
<dbReference type="WBParaSite" id="BXY_0336700.1">
    <property type="protein sequence ID" value="BXY_0336700.1"/>
    <property type="gene ID" value="BXY_0336700"/>
</dbReference>
<dbReference type="FunFam" id="3.90.1170.10:FF:000002">
    <property type="entry name" value="60S ribosomal protein L10"/>
    <property type="match status" value="1"/>
</dbReference>
<proteinExistence type="inferred from homology"/>
<keyword evidence="11" id="KW-0949">S-adenosyl-L-methionine</keyword>
<evidence type="ECO:0000256" key="1">
    <source>
        <dbReference type="ARBA" id="ARBA00001450"/>
    </source>
</evidence>
<dbReference type="Gene3D" id="3.90.1170.10">
    <property type="entry name" value="Ribosomal protein L10e/L16"/>
    <property type="match status" value="1"/>
</dbReference>
<accession>A0A1I7RRM0</accession>
<keyword evidence="4 11" id="KW-0812">Transmembrane</keyword>
<comment type="function">
    <text evidence="9">Catalyzes the post-translational methylation of isoprenylated C-terminal cysteine residues.</text>
</comment>
<feature type="transmembrane region" description="Helical" evidence="11">
    <location>
        <begin position="228"/>
        <end position="254"/>
    </location>
</feature>
<evidence type="ECO:0000256" key="8">
    <source>
        <dbReference type="ARBA" id="ARBA00023274"/>
    </source>
</evidence>
<dbReference type="PROSITE" id="PS51564">
    <property type="entry name" value="SAM_ICMT"/>
    <property type="match status" value="1"/>
</dbReference>
<evidence type="ECO:0000256" key="4">
    <source>
        <dbReference type="ARBA" id="ARBA00022692"/>
    </source>
</evidence>
<dbReference type="InterPro" id="IPR001197">
    <property type="entry name" value="Ribosomal_uL16_euk_arch"/>
</dbReference>
<feature type="transmembrane region" description="Helical" evidence="11">
    <location>
        <begin position="165"/>
        <end position="184"/>
    </location>
</feature>
<dbReference type="InterPro" id="IPR025770">
    <property type="entry name" value="PPMT_MeTrfase"/>
</dbReference>
<dbReference type="GO" id="GO:0003735">
    <property type="term" value="F:structural constituent of ribosome"/>
    <property type="evidence" value="ECO:0007669"/>
    <property type="project" value="InterPro"/>
</dbReference>
<feature type="transmembrane region" description="Helical" evidence="11">
    <location>
        <begin position="55"/>
        <end position="72"/>
    </location>
</feature>
<dbReference type="InterPro" id="IPR007269">
    <property type="entry name" value="ICMT_MeTrfase"/>
</dbReference>
<keyword evidence="7 11" id="KW-0472">Membrane</keyword>
<dbReference type="GO" id="GO:0006412">
    <property type="term" value="P:translation"/>
    <property type="evidence" value="ECO:0007669"/>
    <property type="project" value="InterPro"/>
</dbReference>
<evidence type="ECO:0000256" key="11">
    <source>
        <dbReference type="RuleBase" id="RU362022"/>
    </source>
</evidence>
<dbReference type="Proteomes" id="UP000095284">
    <property type="component" value="Unplaced"/>
</dbReference>